<sequence length="88" mass="9955">MFRRVFFRDRKYANFFDLFLDAGRLLRGGFALVRWFESQRSEREYCVPMGGSSHRDDEEQATAGEGGLKESSGKGGAGDRRDPSLRSG</sequence>
<protein>
    <submittedName>
        <fullName evidence="1">Uncharacterized protein</fullName>
    </submittedName>
</protein>
<evidence type="ECO:0000313" key="2">
    <source>
        <dbReference type="Proteomes" id="UP000569005"/>
    </source>
</evidence>
<organism evidence="1 2">
    <name type="scientific">Tunturiibacter gelidiferens</name>
    <dbReference type="NCBI Taxonomy" id="3069689"/>
    <lineage>
        <taxon>Bacteria</taxon>
        <taxon>Pseudomonadati</taxon>
        <taxon>Acidobacteriota</taxon>
        <taxon>Terriglobia</taxon>
        <taxon>Terriglobales</taxon>
        <taxon>Acidobacteriaceae</taxon>
        <taxon>Tunturiibacter</taxon>
    </lineage>
</organism>
<dbReference type="Proteomes" id="UP000569005">
    <property type="component" value="Unassembled WGS sequence"/>
</dbReference>
<reference evidence="1" key="1">
    <citation type="submission" date="2020-08" db="EMBL/GenBank/DDBJ databases">
        <title>Genomic Encyclopedia of Type Strains, Phase IV (KMG-V): Genome sequencing to study the core and pangenomes of soil and plant-associated prokaryotes.</title>
        <authorList>
            <person name="Whitman W."/>
        </authorList>
    </citation>
    <scope>NUCLEOTIDE SEQUENCE</scope>
    <source>
        <strain evidence="1">M8UP15</strain>
    </source>
</reference>
<dbReference type="EMBL" id="JACHEA010000001">
    <property type="protein sequence ID" value="MBB5337973.1"/>
    <property type="molecule type" value="Genomic_DNA"/>
</dbReference>
<comment type="caution">
    <text evidence="1">The sequence shown here is derived from an EMBL/GenBank/DDBJ whole genome shotgun (WGS) entry which is preliminary data.</text>
</comment>
<accession>A0ACC5NTR7</accession>
<name>A0ACC5NTR7_9BACT</name>
<gene>
    <name evidence="1" type="ORF">HDF13_000306</name>
</gene>
<evidence type="ECO:0000313" key="1">
    <source>
        <dbReference type="EMBL" id="MBB5337973.1"/>
    </source>
</evidence>
<proteinExistence type="predicted"/>
<keyword evidence="2" id="KW-1185">Reference proteome</keyword>